<dbReference type="Proteomes" id="UP000284416">
    <property type="component" value="Unassembled WGS sequence"/>
</dbReference>
<feature type="region of interest" description="Disordered" evidence="1">
    <location>
        <begin position="22"/>
        <end position="63"/>
    </location>
</feature>
<dbReference type="EMBL" id="QWEG01000002">
    <property type="protein sequence ID" value="RHW42598.1"/>
    <property type="molecule type" value="Genomic_DNA"/>
</dbReference>
<sequence length="63" mass="7129">MMKMKKRVHSIAGRVYEASDYKKDDEVSRGLAETHEQVSDAYMEGEIGGKIERPDGTSEDLPR</sequence>
<evidence type="ECO:0000313" key="2">
    <source>
        <dbReference type="EMBL" id="RHW42598.1"/>
    </source>
</evidence>
<feature type="compositionally biased region" description="Basic and acidic residues" evidence="1">
    <location>
        <begin position="22"/>
        <end position="38"/>
    </location>
</feature>
<dbReference type="OrthoDB" id="2476089at2"/>
<accession>A0A417YXV3</accession>
<gene>
    <name evidence="2" type="ORF">D1B31_03110</name>
</gene>
<evidence type="ECO:0000313" key="3">
    <source>
        <dbReference type="Proteomes" id="UP000284416"/>
    </source>
</evidence>
<name>A0A417YXV3_9BACI</name>
<keyword evidence="3" id="KW-1185">Reference proteome</keyword>
<comment type="caution">
    <text evidence="2">The sequence shown here is derived from an EMBL/GenBank/DDBJ whole genome shotgun (WGS) entry which is preliminary data.</text>
</comment>
<reference evidence="2 3" key="1">
    <citation type="journal article" date="2017" name="Int. J. Syst. Evol. Microbiol.">
        <title>Bacillus notoginsengisoli sp. nov., a novel bacterium isolated from the rhizosphere of Panax notoginseng.</title>
        <authorList>
            <person name="Zhang M.Y."/>
            <person name="Cheng J."/>
            <person name="Cai Y."/>
            <person name="Zhang T.Y."/>
            <person name="Wu Y.Y."/>
            <person name="Manikprabhu D."/>
            <person name="Li W.J."/>
            <person name="Zhang Y.X."/>
        </authorList>
    </citation>
    <scope>NUCLEOTIDE SEQUENCE [LARGE SCALE GENOMIC DNA]</scope>
    <source>
        <strain evidence="2 3">JCM 30743</strain>
    </source>
</reference>
<proteinExistence type="predicted"/>
<dbReference type="Pfam" id="PF13217">
    <property type="entry name" value="DUF4025"/>
    <property type="match status" value="1"/>
</dbReference>
<organism evidence="2 3">
    <name type="scientific">Neobacillus notoginsengisoli</name>
    <dbReference type="NCBI Taxonomy" id="1578198"/>
    <lineage>
        <taxon>Bacteria</taxon>
        <taxon>Bacillati</taxon>
        <taxon>Bacillota</taxon>
        <taxon>Bacilli</taxon>
        <taxon>Bacillales</taxon>
        <taxon>Bacillaceae</taxon>
        <taxon>Neobacillus</taxon>
    </lineage>
</organism>
<evidence type="ECO:0000256" key="1">
    <source>
        <dbReference type="SAM" id="MobiDB-lite"/>
    </source>
</evidence>
<dbReference type="InterPro" id="IPR025100">
    <property type="entry name" value="DUF4025"/>
</dbReference>
<dbReference type="AlphaFoldDB" id="A0A417YXV3"/>
<feature type="compositionally biased region" description="Basic and acidic residues" evidence="1">
    <location>
        <begin position="47"/>
        <end position="63"/>
    </location>
</feature>
<protein>
    <submittedName>
        <fullName evidence="2">DUF4025 domain-containing protein</fullName>
    </submittedName>
</protein>